<dbReference type="SUPFAM" id="SSF90123">
    <property type="entry name" value="ABC transporter transmembrane region"/>
    <property type="match status" value="1"/>
</dbReference>
<dbReference type="InterPro" id="IPR003439">
    <property type="entry name" value="ABC_transporter-like_ATP-bd"/>
</dbReference>
<keyword evidence="5 7" id="KW-1133">Transmembrane helix</keyword>
<evidence type="ECO:0000256" key="2">
    <source>
        <dbReference type="ARBA" id="ARBA00022692"/>
    </source>
</evidence>
<evidence type="ECO:0000256" key="4">
    <source>
        <dbReference type="ARBA" id="ARBA00022840"/>
    </source>
</evidence>
<dbReference type="InterPro" id="IPR027417">
    <property type="entry name" value="P-loop_NTPase"/>
</dbReference>
<evidence type="ECO:0000256" key="5">
    <source>
        <dbReference type="ARBA" id="ARBA00022989"/>
    </source>
</evidence>
<name>A0ABZ2CEG2_9BACI</name>
<dbReference type="EMBL" id="CP137640">
    <property type="protein sequence ID" value="WVX80890.1"/>
    <property type="molecule type" value="Genomic_DNA"/>
</dbReference>
<dbReference type="InterPro" id="IPR003593">
    <property type="entry name" value="AAA+_ATPase"/>
</dbReference>
<dbReference type="Pfam" id="PF00005">
    <property type="entry name" value="ABC_tran"/>
    <property type="match status" value="1"/>
</dbReference>
<dbReference type="GO" id="GO:0005524">
    <property type="term" value="F:ATP binding"/>
    <property type="evidence" value="ECO:0007669"/>
    <property type="project" value="UniProtKB-KW"/>
</dbReference>
<organism evidence="10 11">
    <name type="scientific">Niallia oryzisoli</name>
    <dbReference type="NCBI Taxonomy" id="1737571"/>
    <lineage>
        <taxon>Bacteria</taxon>
        <taxon>Bacillati</taxon>
        <taxon>Bacillota</taxon>
        <taxon>Bacilli</taxon>
        <taxon>Bacillales</taxon>
        <taxon>Bacillaceae</taxon>
        <taxon>Niallia</taxon>
    </lineage>
</organism>
<dbReference type="InterPro" id="IPR011527">
    <property type="entry name" value="ABC1_TM_dom"/>
</dbReference>
<dbReference type="PROSITE" id="PS00211">
    <property type="entry name" value="ABC_TRANSPORTER_1"/>
    <property type="match status" value="1"/>
</dbReference>
<dbReference type="InterPro" id="IPR039421">
    <property type="entry name" value="Type_1_exporter"/>
</dbReference>
<dbReference type="InterPro" id="IPR036640">
    <property type="entry name" value="ABC1_TM_sf"/>
</dbReference>
<evidence type="ECO:0000256" key="7">
    <source>
        <dbReference type="SAM" id="Phobius"/>
    </source>
</evidence>
<feature type="transmembrane region" description="Helical" evidence="7">
    <location>
        <begin position="80"/>
        <end position="100"/>
    </location>
</feature>
<evidence type="ECO:0000256" key="3">
    <source>
        <dbReference type="ARBA" id="ARBA00022741"/>
    </source>
</evidence>
<dbReference type="CDD" id="cd07346">
    <property type="entry name" value="ABC_6TM_exporters"/>
    <property type="match status" value="1"/>
</dbReference>
<keyword evidence="4 10" id="KW-0067">ATP-binding</keyword>
<comment type="subcellular location">
    <subcellularLocation>
        <location evidence="1">Cell membrane</location>
        <topology evidence="1">Multi-pass membrane protein</topology>
    </subcellularLocation>
</comment>
<feature type="transmembrane region" description="Helical" evidence="7">
    <location>
        <begin position="181"/>
        <end position="201"/>
    </location>
</feature>
<dbReference type="PROSITE" id="PS50893">
    <property type="entry name" value="ABC_TRANSPORTER_2"/>
    <property type="match status" value="1"/>
</dbReference>
<feature type="domain" description="ABC transporter" evidence="8">
    <location>
        <begin position="356"/>
        <end position="590"/>
    </location>
</feature>
<dbReference type="Proteomes" id="UP001357223">
    <property type="component" value="Chromosome"/>
</dbReference>
<dbReference type="Pfam" id="PF00664">
    <property type="entry name" value="ABC_membrane"/>
    <property type="match status" value="1"/>
</dbReference>
<dbReference type="PANTHER" id="PTHR43394:SF1">
    <property type="entry name" value="ATP-BINDING CASSETTE SUB-FAMILY B MEMBER 10, MITOCHONDRIAL"/>
    <property type="match status" value="1"/>
</dbReference>
<dbReference type="PROSITE" id="PS50929">
    <property type="entry name" value="ABC_TM1F"/>
    <property type="match status" value="1"/>
</dbReference>
<dbReference type="SMART" id="SM00382">
    <property type="entry name" value="AAA"/>
    <property type="match status" value="1"/>
</dbReference>
<dbReference type="SUPFAM" id="SSF52540">
    <property type="entry name" value="P-loop containing nucleoside triphosphate hydrolases"/>
    <property type="match status" value="1"/>
</dbReference>
<evidence type="ECO:0000313" key="11">
    <source>
        <dbReference type="Proteomes" id="UP001357223"/>
    </source>
</evidence>
<feature type="transmembrane region" description="Helical" evidence="7">
    <location>
        <begin position="37"/>
        <end position="60"/>
    </location>
</feature>
<evidence type="ECO:0000256" key="1">
    <source>
        <dbReference type="ARBA" id="ARBA00004651"/>
    </source>
</evidence>
<keyword evidence="11" id="KW-1185">Reference proteome</keyword>
<dbReference type="InterPro" id="IPR017871">
    <property type="entry name" value="ABC_transporter-like_CS"/>
</dbReference>
<evidence type="ECO:0000259" key="9">
    <source>
        <dbReference type="PROSITE" id="PS50929"/>
    </source>
</evidence>
<evidence type="ECO:0000256" key="6">
    <source>
        <dbReference type="ARBA" id="ARBA00023136"/>
    </source>
</evidence>
<feature type="transmembrane region" description="Helical" evidence="7">
    <location>
        <begin position="293"/>
        <end position="314"/>
    </location>
</feature>
<evidence type="ECO:0000313" key="10">
    <source>
        <dbReference type="EMBL" id="WVX80890.1"/>
    </source>
</evidence>
<gene>
    <name evidence="10" type="ORF">R4Z09_27345</name>
</gene>
<proteinExistence type="predicted"/>
<protein>
    <submittedName>
        <fullName evidence="10">ABC transporter ATP-binding protein</fullName>
    </submittedName>
</protein>
<dbReference type="RefSeq" id="WP_338449820.1">
    <property type="nucleotide sequence ID" value="NZ_CP137640.1"/>
</dbReference>
<keyword evidence="3" id="KW-0547">Nucleotide-binding</keyword>
<keyword evidence="6 7" id="KW-0472">Membrane</keyword>
<sequence>MLKQRQQKLRQMLKPYFNTTDLKKCFRLLKPFLVKQWNIYLLMFVSLVIDIFLTIAFAWFFGNLTDTAIKGDMNRLKMLVPIGIGFTLTSVVNNYIYIYFDTLVSNGLKRELQNYLFQHILRLPVGTVANLRSGNLLSYFTNDIHRVDGLSGSNLINLIRLPITYVAVLIYLIQINWVLCLITVIVAPVAVIGGAFFGFILKKSGREIHELIADINHTLNETFQGLQVIRSFTLEKNVFRTFSRKNKDYYHLELKNAKLQGWYSTAGYLLNSAVFLFSLCLGAYFISEKTMTVGNLLTFINLVGYLVNPLTGLASQWAGFQRAIAAIERVIELLEKPVASDELPSFSPAIKEIHSIQFKDLTFAYEENKLIFEEFNLQIPAGKVTAFVGPSGAGKSTLFNLLQGFYQPKSGGILINGIPTAEFSFSDLRSAIAHVPQETFLFGGTFRDNLVIARPSITEEEMIEACRSAYIHDFILSLPDGYDTQIGERGVKLSGGQKQRMAIARAILKDAPILLLDEATSALDGETEYLVKAALDKLMENKTTLVIAHRLSTIQHADRIFVLDKGKIVQEGTHEELIRQKGLYQKLHSSSFIGSEMKKDTVGA</sequence>
<feature type="transmembrane region" description="Helical" evidence="7">
    <location>
        <begin position="155"/>
        <end position="175"/>
    </location>
</feature>
<dbReference type="Gene3D" id="1.20.1560.10">
    <property type="entry name" value="ABC transporter type 1, transmembrane domain"/>
    <property type="match status" value="1"/>
</dbReference>
<reference evidence="10 11" key="1">
    <citation type="submission" date="2023-10" db="EMBL/GenBank/DDBJ databases">
        <title>Niallia locisalis sp.nov. isolated from a salt pond sample.</title>
        <authorList>
            <person name="Li X.-J."/>
            <person name="Dong L."/>
        </authorList>
    </citation>
    <scope>NUCLEOTIDE SEQUENCE [LARGE SCALE GENOMIC DNA]</scope>
    <source>
        <strain evidence="10 11">DSM 29761</strain>
    </source>
</reference>
<feature type="transmembrane region" description="Helical" evidence="7">
    <location>
        <begin position="268"/>
        <end position="287"/>
    </location>
</feature>
<feature type="domain" description="ABC transmembrane type-1" evidence="9">
    <location>
        <begin position="41"/>
        <end position="322"/>
    </location>
</feature>
<accession>A0ABZ2CEG2</accession>
<keyword evidence="2 7" id="KW-0812">Transmembrane</keyword>
<dbReference type="Gene3D" id="3.40.50.300">
    <property type="entry name" value="P-loop containing nucleotide triphosphate hydrolases"/>
    <property type="match status" value="1"/>
</dbReference>
<evidence type="ECO:0000259" key="8">
    <source>
        <dbReference type="PROSITE" id="PS50893"/>
    </source>
</evidence>
<dbReference type="PANTHER" id="PTHR43394">
    <property type="entry name" value="ATP-DEPENDENT PERMEASE MDL1, MITOCHONDRIAL"/>
    <property type="match status" value="1"/>
</dbReference>